<dbReference type="GO" id="GO:0055085">
    <property type="term" value="P:transmembrane transport"/>
    <property type="evidence" value="ECO:0007669"/>
    <property type="project" value="InterPro"/>
</dbReference>
<evidence type="ECO:0000256" key="1">
    <source>
        <dbReference type="ARBA" id="ARBA00022729"/>
    </source>
</evidence>
<feature type="region of interest" description="Disordered" evidence="2">
    <location>
        <begin position="356"/>
        <end position="375"/>
    </location>
</feature>
<dbReference type="Gene3D" id="3.40.190.170">
    <property type="entry name" value="Bacterial extracellular solute-binding protein, family 7"/>
    <property type="match status" value="1"/>
</dbReference>
<reference evidence="3 4" key="1">
    <citation type="journal article" date="2015" name="Stand. Genomic Sci.">
        <title>Genomic Encyclopedia of Bacterial and Archaeal Type Strains, Phase III: the genomes of soil and plant-associated and newly described type strains.</title>
        <authorList>
            <person name="Whitman W.B."/>
            <person name="Woyke T."/>
            <person name="Klenk H.P."/>
            <person name="Zhou Y."/>
            <person name="Lilburn T.G."/>
            <person name="Beck B.J."/>
            <person name="De Vos P."/>
            <person name="Vandamme P."/>
            <person name="Eisen J.A."/>
            <person name="Garrity G."/>
            <person name="Hugenholtz P."/>
            <person name="Kyrpides N.C."/>
        </authorList>
    </citation>
    <scope>NUCLEOTIDE SEQUENCE [LARGE SCALE GENOMIC DNA]</scope>
    <source>
        <strain evidence="3 4">VKM Ac-2541</strain>
    </source>
</reference>
<dbReference type="EMBL" id="SLWR01000001">
    <property type="protein sequence ID" value="TCO52006.1"/>
    <property type="molecule type" value="Genomic_DNA"/>
</dbReference>
<keyword evidence="1" id="KW-0732">Signal</keyword>
<sequence length="489" mass="53050">MSRTLHSVWWLTILVIGSVVLSACTSGSAGNKAGGDPGPVTLRIGTADYVGRPSANAIQEFAHQAKVLSGGRLIIEPVWQAAGVGVSNWDQTVARMVGDRRLDLGMIPARAWDTEAVTSLRALHAPFLVTSDALADQIVIADLAGEMMAGLDKAGVTGLALLPESLRHPFGFRGRALRSPSDYAGKNFRTPRSELGYATFRALGAMPEDLNGEEGEESVKAGTLVGTETAFVLRQSLQEPAVAVGNVTFNTKVDSLVINSKVLEELPSADRTILRDAAAATLRWVLGHRTPEAEAAKAFCNEGGTIVAASDADLRALRRAVQPVYDELERDAATKRLLDRIGELKRTVRVPAQGIAMPCRPDAHPTPPAASGDPSVLNGTYRFELTKDELRAFGVTDPHDLLLNEGVYTWRLKDGRYVLDQKAPQETDHQEGRYTMAGNRVTFQLPWVNNLELTFAWRISGRNLTFQFDGKTDPPLKAVFTAHPWTRIA</sequence>
<protein>
    <submittedName>
        <fullName evidence="3">TRAP-type C4-dicarboxylate transport system substrate-binding protein</fullName>
    </submittedName>
</protein>
<dbReference type="AlphaFoldDB" id="A0A4R2J5U9"/>
<organism evidence="3 4">
    <name type="scientific">Kribbella antiqua</name>
    <dbReference type="NCBI Taxonomy" id="2512217"/>
    <lineage>
        <taxon>Bacteria</taxon>
        <taxon>Bacillati</taxon>
        <taxon>Actinomycetota</taxon>
        <taxon>Actinomycetes</taxon>
        <taxon>Propionibacteriales</taxon>
        <taxon>Kribbellaceae</taxon>
        <taxon>Kribbella</taxon>
    </lineage>
</organism>
<evidence type="ECO:0000313" key="3">
    <source>
        <dbReference type="EMBL" id="TCO52006.1"/>
    </source>
</evidence>
<dbReference type="NCBIfam" id="NF037995">
    <property type="entry name" value="TRAP_S1"/>
    <property type="match status" value="1"/>
</dbReference>
<dbReference type="PANTHER" id="PTHR33376:SF5">
    <property type="entry name" value="EXTRACYTOPLASMIC SOLUTE RECEPTOR PROTEIN"/>
    <property type="match status" value="1"/>
</dbReference>
<dbReference type="PROSITE" id="PS51257">
    <property type="entry name" value="PROKAR_LIPOPROTEIN"/>
    <property type="match status" value="1"/>
</dbReference>
<keyword evidence="4" id="KW-1185">Reference proteome</keyword>
<name>A0A4R2J5U9_9ACTN</name>
<proteinExistence type="predicted"/>
<dbReference type="Proteomes" id="UP000295573">
    <property type="component" value="Unassembled WGS sequence"/>
</dbReference>
<comment type="caution">
    <text evidence="3">The sequence shown here is derived from an EMBL/GenBank/DDBJ whole genome shotgun (WGS) entry which is preliminary data.</text>
</comment>
<dbReference type="InterPro" id="IPR018389">
    <property type="entry name" value="DctP_fam"/>
</dbReference>
<dbReference type="OrthoDB" id="9815946at2"/>
<dbReference type="InterPro" id="IPR038404">
    <property type="entry name" value="TRAP_DctP_sf"/>
</dbReference>
<dbReference type="Pfam" id="PF03480">
    <property type="entry name" value="DctP"/>
    <property type="match status" value="1"/>
</dbReference>
<accession>A0A4R2J5U9</accession>
<dbReference type="PANTHER" id="PTHR33376">
    <property type="match status" value="1"/>
</dbReference>
<dbReference type="RefSeq" id="WP_132144271.1">
    <property type="nucleotide sequence ID" value="NZ_SLWR01000001.1"/>
</dbReference>
<evidence type="ECO:0000313" key="4">
    <source>
        <dbReference type="Proteomes" id="UP000295573"/>
    </source>
</evidence>
<gene>
    <name evidence="3" type="ORF">EV646_1011002</name>
</gene>
<evidence type="ECO:0000256" key="2">
    <source>
        <dbReference type="SAM" id="MobiDB-lite"/>
    </source>
</evidence>